<proteinExistence type="predicted"/>
<feature type="transmembrane region" description="Helical" evidence="5">
    <location>
        <begin position="27"/>
        <end position="52"/>
    </location>
</feature>
<evidence type="ECO:0000256" key="2">
    <source>
        <dbReference type="ARBA" id="ARBA00022692"/>
    </source>
</evidence>
<dbReference type="PANTHER" id="PTHR42198:SF1">
    <property type="entry name" value="INTEGRAL MEMBRANE PROTEIN"/>
    <property type="match status" value="1"/>
</dbReference>
<gene>
    <name evidence="6" type="ORF">ENS19_03390</name>
</gene>
<keyword evidence="2 5" id="KW-0812">Transmembrane</keyword>
<evidence type="ECO:0000256" key="4">
    <source>
        <dbReference type="ARBA" id="ARBA00023136"/>
    </source>
</evidence>
<evidence type="ECO:0000313" key="6">
    <source>
        <dbReference type="EMBL" id="HFK20305.1"/>
    </source>
</evidence>
<name>A0A7C3EZZ0_9CREN</name>
<evidence type="ECO:0000256" key="5">
    <source>
        <dbReference type="SAM" id="Phobius"/>
    </source>
</evidence>
<dbReference type="SMART" id="SM01415">
    <property type="entry name" value="DUF106"/>
    <property type="match status" value="1"/>
</dbReference>
<feature type="transmembrane region" description="Helical" evidence="5">
    <location>
        <begin position="109"/>
        <end position="130"/>
    </location>
</feature>
<dbReference type="AlphaFoldDB" id="A0A7C3EZZ0"/>
<evidence type="ECO:0000256" key="1">
    <source>
        <dbReference type="ARBA" id="ARBA00004141"/>
    </source>
</evidence>
<dbReference type="GO" id="GO:0016020">
    <property type="term" value="C:membrane"/>
    <property type="evidence" value="ECO:0007669"/>
    <property type="project" value="UniProtKB-SubCell"/>
</dbReference>
<evidence type="ECO:0000256" key="3">
    <source>
        <dbReference type="ARBA" id="ARBA00022989"/>
    </source>
</evidence>
<dbReference type="InterPro" id="IPR038978">
    <property type="entry name" value="MJ0935"/>
</dbReference>
<reference evidence="6" key="1">
    <citation type="journal article" date="2020" name="mSystems">
        <title>Genome- and Community-Level Interaction Insights into Carbon Utilization and Element Cycling Functions of Hydrothermarchaeota in Hydrothermal Sediment.</title>
        <authorList>
            <person name="Zhou Z."/>
            <person name="Liu Y."/>
            <person name="Xu W."/>
            <person name="Pan J."/>
            <person name="Luo Z.H."/>
            <person name="Li M."/>
        </authorList>
    </citation>
    <scope>NUCLEOTIDE SEQUENCE [LARGE SCALE GENOMIC DNA]</scope>
    <source>
        <strain evidence="6">SpSt-468</strain>
    </source>
</reference>
<feature type="transmembrane region" description="Helical" evidence="5">
    <location>
        <begin position="150"/>
        <end position="169"/>
    </location>
</feature>
<protein>
    <submittedName>
        <fullName evidence="6">DUF106 domain-containing protein</fullName>
    </submittedName>
</protein>
<keyword evidence="4 5" id="KW-0472">Membrane</keyword>
<dbReference type="InterPro" id="IPR002809">
    <property type="entry name" value="EMC3/TMCO1"/>
</dbReference>
<dbReference type="PANTHER" id="PTHR42198">
    <property type="entry name" value="INTEGRAL MEMBRANE PROTEIN"/>
    <property type="match status" value="1"/>
</dbReference>
<keyword evidence="3 5" id="KW-1133">Transmembrane helix</keyword>
<dbReference type="EMBL" id="DSTX01000004">
    <property type="protein sequence ID" value="HFK20305.1"/>
    <property type="molecule type" value="Genomic_DNA"/>
</dbReference>
<accession>A0A7C3EZZ0</accession>
<comment type="caution">
    <text evidence="6">The sequence shown here is derived from an EMBL/GenBank/DDBJ whole genome shotgun (WGS) entry which is preliminary data.</text>
</comment>
<organism evidence="6">
    <name type="scientific">Candidatus Methanomethylicus mesodigestus</name>
    <dbReference type="NCBI Taxonomy" id="1867258"/>
    <lineage>
        <taxon>Archaea</taxon>
        <taxon>Thermoproteota</taxon>
        <taxon>Methanosuratincolia</taxon>
        <taxon>Candidatus Methanomethylicales</taxon>
        <taxon>Candidatus Methanomethylicaceae</taxon>
        <taxon>Candidatus Methanomethylicus</taxon>
    </lineage>
</organism>
<dbReference type="Pfam" id="PF01956">
    <property type="entry name" value="EMC3_TMCO1"/>
    <property type="match status" value="1"/>
</dbReference>
<comment type="subcellular location">
    <subcellularLocation>
        <location evidence="1">Membrane</location>
        <topology evidence="1">Multi-pass membrane protein</topology>
    </subcellularLocation>
</comment>
<sequence>MALEFLYDWYLGIVSYLSNALGPYNDYPLSVVTIFLITIMMALISSGATRALTDVEATRRRMIEVREWQSEYTKAIRSKDEKAIAKAKKRESAIKKAQAEMSRQQMKPLFFTIIPFFVFYYIFYAVFGYNQVPIAYSPITLPFVGDTFNFWTWYLISSFSMSALVQRVMGIPTVSD</sequence>